<organism evidence="2 3">
    <name type="scientific">Dipteronia dyeriana</name>
    <dbReference type="NCBI Taxonomy" id="168575"/>
    <lineage>
        <taxon>Eukaryota</taxon>
        <taxon>Viridiplantae</taxon>
        <taxon>Streptophyta</taxon>
        <taxon>Embryophyta</taxon>
        <taxon>Tracheophyta</taxon>
        <taxon>Spermatophyta</taxon>
        <taxon>Magnoliopsida</taxon>
        <taxon>eudicotyledons</taxon>
        <taxon>Gunneridae</taxon>
        <taxon>Pentapetalae</taxon>
        <taxon>rosids</taxon>
        <taxon>malvids</taxon>
        <taxon>Sapindales</taxon>
        <taxon>Sapindaceae</taxon>
        <taxon>Hippocastanoideae</taxon>
        <taxon>Acereae</taxon>
        <taxon>Dipteronia</taxon>
    </lineage>
</organism>
<proteinExistence type="predicted"/>
<evidence type="ECO:0000313" key="3">
    <source>
        <dbReference type="Proteomes" id="UP001280121"/>
    </source>
</evidence>
<sequence length="190" mass="21633">MEIILRFIDLDGFVRERFFQVVGVDDTNATTLQKTICMVLARYNLLVENLRGQGYDGASNMRVKESEIMDLIASGELETAIGVIKSATRWSSHFTSVSRFIDMFGSIYTLLEDMTDRGLNSNVRGEAKATTEQAFSAIKLIKTSIRNKMEDEFLANYLVVYMEREISDTIDLDSIIDKFDAVKTRKTKLR</sequence>
<dbReference type="EMBL" id="JANJYI010000008">
    <property type="protein sequence ID" value="KAK2639231.1"/>
    <property type="molecule type" value="Genomic_DNA"/>
</dbReference>
<dbReference type="PANTHER" id="PTHR45749">
    <property type="match status" value="1"/>
</dbReference>
<evidence type="ECO:0000313" key="2">
    <source>
        <dbReference type="EMBL" id="KAK2639231.1"/>
    </source>
</evidence>
<accession>A0AAD9TNY6</accession>
<comment type="caution">
    <text evidence="2">The sequence shown here is derived from an EMBL/GenBank/DDBJ whole genome shotgun (WGS) entry which is preliminary data.</text>
</comment>
<feature type="domain" description="DUF4371" evidence="1">
    <location>
        <begin position="1"/>
        <end position="62"/>
    </location>
</feature>
<dbReference type="InterPro" id="IPR025398">
    <property type="entry name" value="DUF4371"/>
</dbReference>
<gene>
    <name evidence="2" type="ORF">Ddye_027026</name>
</gene>
<dbReference type="PANTHER" id="PTHR45749:SF26">
    <property type="entry name" value="ZINC FINGER MYM-TYPE PROTEIN 1-LIKE"/>
    <property type="match status" value="1"/>
</dbReference>
<name>A0AAD9TNY6_9ROSI</name>
<dbReference type="Pfam" id="PF14291">
    <property type="entry name" value="DUF4371"/>
    <property type="match status" value="1"/>
</dbReference>
<keyword evidence="3" id="KW-1185">Reference proteome</keyword>
<evidence type="ECO:0000259" key="1">
    <source>
        <dbReference type="Pfam" id="PF14291"/>
    </source>
</evidence>
<dbReference type="AlphaFoldDB" id="A0AAD9TNY6"/>
<dbReference type="Proteomes" id="UP001280121">
    <property type="component" value="Unassembled WGS sequence"/>
</dbReference>
<reference evidence="2" key="1">
    <citation type="journal article" date="2023" name="Plant J.">
        <title>Genome sequences and population genomics provide insights into the demographic history, inbreeding, and mutation load of two 'living fossil' tree species of Dipteronia.</title>
        <authorList>
            <person name="Feng Y."/>
            <person name="Comes H.P."/>
            <person name="Chen J."/>
            <person name="Zhu S."/>
            <person name="Lu R."/>
            <person name="Zhang X."/>
            <person name="Li P."/>
            <person name="Qiu J."/>
            <person name="Olsen K.M."/>
            <person name="Qiu Y."/>
        </authorList>
    </citation>
    <scope>NUCLEOTIDE SEQUENCE</scope>
    <source>
        <strain evidence="2">KIB01</strain>
    </source>
</reference>
<protein>
    <recommendedName>
        <fullName evidence="1">DUF4371 domain-containing protein</fullName>
    </recommendedName>
</protein>